<dbReference type="SUPFAM" id="SSF81383">
    <property type="entry name" value="F-box domain"/>
    <property type="match status" value="1"/>
</dbReference>
<dbReference type="AlphaFoldDB" id="A0A8K0W0Q4"/>
<evidence type="ECO:0000313" key="3">
    <source>
        <dbReference type="Proteomes" id="UP000813461"/>
    </source>
</evidence>
<protein>
    <recommendedName>
        <fullName evidence="1">F-box domain-containing protein</fullName>
    </recommendedName>
</protein>
<gene>
    <name evidence="2" type="ORF">FB567DRAFT_296318</name>
</gene>
<accession>A0A8K0W0Q4</accession>
<reference evidence="2" key="1">
    <citation type="journal article" date="2021" name="Nat. Commun.">
        <title>Genetic determinants of endophytism in the Arabidopsis root mycobiome.</title>
        <authorList>
            <person name="Mesny F."/>
            <person name="Miyauchi S."/>
            <person name="Thiergart T."/>
            <person name="Pickel B."/>
            <person name="Atanasova L."/>
            <person name="Karlsson M."/>
            <person name="Huettel B."/>
            <person name="Barry K.W."/>
            <person name="Haridas S."/>
            <person name="Chen C."/>
            <person name="Bauer D."/>
            <person name="Andreopoulos W."/>
            <person name="Pangilinan J."/>
            <person name="LaButti K."/>
            <person name="Riley R."/>
            <person name="Lipzen A."/>
            <person name="Clum A."/>
            <person name="Drula E."/>
            <person name="Henrissat B."/>
            <person name="Kohler A."/>
            <person name="Grigoriev I.V."/>
            <person name="Martin F.M."/>
            <person name="Hacquard S."/>
        </authorList>
    </citation>
    <scope>NUCLEOTIDE SEQUENCE</scope>
    <source>
        <strain evidence="2">MPI-SDFR-AT-0120</strain>
    </source>
</reference>
<organism evidence="2 3">
    <name type="scientific">Paraphoma chrysanthemicola</name>
    <dbReference type="NCBI Taxonomy" id="798071"/>
    <lineage>
        <taxon>Eukaryota</taxon>
        <taxon>Fungi</taxon>
        <taxon>Dikarya</taxon>
        <taxon>Ascomycota</taxon>
        <taxon>Pezizomycotina</taxon>
        <taxon>Dothideomycetes</taxon>
        <taxon>Pleosporomycetidae</taxon>
        <taxon>Pleosporales</taxon>
        <taxon>Pleosporineae</taxon>
        <taxon>Phaeosphaeriaceae</taxon>
        <taxon>Paraphoma</taxon>
    </lineage>
</organism>
<sequence length="207" mass="24221">MSWNLNLCVDYRDKVFVPFHYFVKPEPQPTLTSTCVRFPFLRLPIDLQLIVFEHCDAPTLFWLMQTCTSTRRSATKLFWENAHANHWYHCADYSLFEHRPGTRTFLQHCPEFAARITNVEIDLIRIEYFFSEDEGVSTATKAKTFWDRLESIFPSVRAVTLTGCNTATTLSASTREIGRRVLHYRNCCAIRTYTYCYICCFCAFSKA</sequence>
<dbReference type="Pfam" id="PF00646">
    <property type="entry name" value="F-box"/>
    <property type="match status" value="1"/>
</dbReference>
<evidence type="ECO:0000313" key="2">
    <source>
        <dbReference type="EMBL" id="KAH7090626.1"/>
    </source>
</evidence>
<feature type="domain" description="F-box" evidence="1">
    <location>
        <begin position="40"/>
        <end position="76"/>
    </location>
</feature>
<dbReference type="EMBL" id="JAGMVJ010000005">
    <property type="protein sequence ID" value="KAH7090626.1"/>
    <property type="molecule type" value="Genomic_DNA"/>
</dbReference>
<dbReference type="InterPro" id="IPR036047">
    <property type="entry name" value="F-box-like_dom_sf"/>
</dbReference>
<keyword evidence="3" id="KW-1185">Reference proteome</keyword>
<dbReference type="InterPro" id="IPR001810">
    <property type="entry name" value="F-box_dom"/>
</dbReference>
<proteinExistence type="predicted"/>
<evidence type="ECO:0000259" key="1">
    <source>
        <dbReference type="Pfam" id="PF00646"/>
    </source>
</evidence>
<name>A0A8K0W0Q4_9PLEO</name>
<dbReference type="Proteomes" id="UP000813461">
    <property type="component" value="Unassembled WGS sequence"/>
</dbReference>
<dbReference type="OrthoDB" id="3782456at2759"/>
<comment type="caution">
    <text evidence="2">The sequence shown here is derived from an EMBL/GenBank/DDBJ whole genome shotgun (WGS) entry which is preliminary data.</text>
</comment>